<reference evidence="2 4" key="1">
    <citation type="submission" date="2019-09" db="EMBL/GenBank/DDBJ databases">
        <title>Draft genome of the ectomycorrhizal ascomycete Sphaerosporella brunnea.</title>
        <authorList>
            <consortium name="DOE Joint Genome Institute"/>
            <person name="Benucci G.M."/>
            <person name="Marozzi G."/>
            <person name="Antonielli L."/>
            <person name="Sanchez S."/>
            <person name="Marco P."/>
            <person name="Wang X."/>
            <person name="Falini L.B."/>
            <person name="Barry K."/>
            <person name="Haridas S."/>
            <person name="Lipzen A."/>
            <person name="Labutti K."/>
            <person name="Grigoriev I.V."/>
            <person name="Murat C."/>
            <person name="Martin F."/>
            <person name="Albertini E."/>
            <person name="Donnini D."/>
            <person name="Bonito G."/>
        </authorList>
    </citation>
    <scope>NUCLEOTIDE SEQUENCE [LARGE SCALE GENOMIC DNA]</scope>
    <source>
        <strain evidence="2 4">Sb_GMNB300</strain>
    </source>
</reference>
<keyword evidence="1" id="KW-0732">Signal</keyword>
<organism evidence="2 4">
    <name type="scientific">Sphaerosporella brunnea</name>
    <dbReference type="NCBI Taxonomy" id="1250544"/>
    <lineage>
        <taxon>Eukaryota</taxon>
        <taxon>Fungi</taxon>
        <taxon>Dikarya</taxon>
        <taxon>Ascomycota</taxon>
        <taxon>Pezizomycotina</taxon>
        <taxon>Pezizomycetes</taxon>
        <taxon>Pezizales</taxon>
        <taxon>Pyronemataceae</taxon>
        <taxon>Sphaerosporella</taxon>
    </lineage>
</organism>
<dbReference type="Gene3D" id="2.170.16.10">
    <property type="entry name" value="Hedgehog/Intein (Hint) domain"/>
    <property type="match status" value="1"/>
</dbReference>
<dbReference type="GO" id="GO:0016539">
    <property type="term" value="P:intein-mediated protein splicing"/>
    <property type="evidence" value="ECO:0007669"/>
    <property type="project" value="InterPro"/>
</dbReference>
<dbReference type="Proteomes" id="UP000326924">
    <property type="component" value="Unassembled WGS sequence"/>
</dbReference>
<protein>
    <recommendedName>
        <fullName evidence="5">Hint domain-containing protein</fullName>
    </recommendedName>
</protein>
<evidence type="ECO:0000256" key="1">
    <source>
        <dbReference type="SAM" id="SignalP"/>
    </source>
</evidence>
<dbReference type="AlphaFoldDB" id="A0A5J5EIY3"/>
<dbReference type="EMBL" id="VXIS01000295">
    <property type="protein sequence ID" value="KAA8894989.1"/>
    <property type="molecule type" value="Genomic_DNA"/>
</dbReference>
<comment type="caution">
    <text evidence="2">The sequence shown here is derived from an EMBL/GenBank/DDBJ whole genome shotgun (WGS) entry which is preliminary data.</text>
</comment>
<accession>A0A5J5EIY3</accession>
<evidence type="ECO:0000313" key="4">
    <source>
        <dbReference type="Proteomes" id="UP000326924"/>
    </source>
</evidence>
<name>A0A5J5EIY3_9PEZI</name>
<feature type="chain" id="PRO_5044097377" description="Hint domain-containing protein" evidence="1">
    <location>
        <begin position="28"/>
        <end position="254"/>
    </location>
</feature>
<feature type="signal peptide" evidence="1">
    <location>
        <begin position="1"/>
        <end position="27"/>
    </location>
</feature>
<proteinExistence type="predicted"/>
<keyword evidence="4" id="KW-1185">Reference proteome</keyword>
<sequence length="254" mass="27032">MKLQKKCSMIMAFLSLLLHTLIDSASAGVACFPACAIACCECTGGPAAFAGPLGIAIDFTGCAGICAVACASLVWVPPACFANDTLISVAAPDGTLLEKSISEVNVGDEVLTLVNGRTSTTRVVRNDHSSGMFEFFEFDVRSGKSVSTLKVTPQHGMLVVDRRGDLRFSHPVDVSVGDVMQTADGSEWKVSRIGHFVGDEKFTLVTTEGSVLASGLLVSTLCEEEIKSGSKMDDVMPAWKLRHQYKLPKPPTEI</sequence>
<dbReference type="EMBL" id="VXIS01000295">
    <property type="protein sequence ID" value="KAA8894992.1"/>
    <property type="molecule type" value="Genomic_DNA"/>
</dbReference>
<evidence type="ECO:0008006" key="5">
    <source>
        <dbReference type="Google" id="ProtNLM"/>
    </source>
</evidence>
<dbReference type="OrthoDB" id="5322521at2759"/>
<dbReference type="SUPFAM" id="SSF51294">
    <property type="entry name" value="Hedgehog/intein (Hint) domain"/>
    <property type="match status" value="1"/>
</dbReference>
<gene>
    <name evidence="2" type="ORF">FN846DRAFT_971660</name>
    <name evidence="3" type="ORF">FN846DRAFT_971669</name>
</gene>
<evidence type="ECO:0000313" key="3">
    <source>
        <dbReference type="EMBL" id="KAA8894992.1"/>
    </source>
</evidence>
<evidence type="ECO:0000313" key="2">
    <source>
        <dbReference type="EMBL" id="KAA8894989.1"/>
    </source>
</evidence>
<dbReference type="InterPro" id="IPR036844">
    <property type="entry name" value="Hint_dom_sf"/>
</dbReference>
<dbReference type="InterPro" id="IPR006141">
    <property type="entry name" value="Intein_N"/>
</dbReference>
<dbReference type="PROSITE" id="PS50817">
    <property type="entry name" value="INTEIN_N_TER"/>
    <property type="match status" value="1"/>
</dbReference>